<organism evidence="3 4">
    <name type="scientific">Trinickia violacea</name>
    <dbReference type="NCBI Taxonomy" id="2571746"/>
    <lineage>
        <taxon>Bacteria</taxon>
        <taxon>Pseudomonadati</taxon>
        <taxon>Pseudomonadota</taxon>
        <taxon>Betaproteobacteria</taxon>
        <taxon>Burkholderiales</taxon>
        <taxon>Burkholderiaceae</taxon>
        <taxon>Trinickia</taxon>
    </lineage>
</organism>
<accession>A0A4P8IKR6</accession>
<dbReference type="AlphaFoldDB" id="A0A4P8IKR6"/>
<protein>
    <submittedName>
        <fullName evidence="3">ATP-binding protein</fullName>
    </submittedName>
</protein>
<evidence type="ECO:0000256" key="1">
    <source>
        <dbReference type="SAM" id="MobiDB-lite"/>
    </source>
</evidence>
<dbReference type="Pfam" id="PF02518">
    <property type="entry name" value="HATPase_c"/>
    <property type="match status" value="1"/>
</dbReference>
<evidence type="ECO:0000313" key="4">
    <source>
        <dbReference type="Proteomes" id="UP000298656"/>
    </source>
</evidence>
<dbReference type="InterPro" id="IPR003594">
    <property type="entry name" value="HATPase_dom"/>
</dbReference>
<dbReference type="SUPFAM" id="SSF55874">
    <property type="entry name" value="ATPase domain of HSP90 chaperone/DNA topoisomerase II/histidine kinase"/>
    <property type="match status" value="1"/>
</dbReference>
<dbReference type="InterPro" id="IPR036890">
    <property type="entry name" value="HATPase_C_sf"/>
</dbReference>
<dbReference type="Gene3D" id="3.30.565.10">
    <property type="entry name" value="Histidine kinase-like ATPase, C-terminal domain"/>
    <property type="match status" value="1"/>
</dbReference>
<sequence length="65" mass="6902">MGPAIIPSMFQMFEQAHEASRRRKGELGIGLSVARSLIATHGGTIEASGDGPRRGSRFIINPAPV</sequence>
<evidence type="ECO:0000259" key="2">
    <source>
        <dbReference type="Pfam" id="PF02518"/>
    </source>
</evidence>
<dbReference type="KEGG" id="tvl:FAZ95_04090"/>
<feature type="domain" description="Histidine kinase/HSP90-like ATPase" evidence="2">
    <location>
        <begin position="3"/>
        <end position="61"/>
    </location>
</feature>
<keyword evidence="3" id="KW-0547">Nucleotide-binding</keyword>
<feature type="region of interest" description="Disordered" evidence="1">
    <location>
        <begin position="44"/>
        <end position="65"/>
    </location>
</feature>
<proteinExistence type="predicted"/>
<reference evidence="3 4" key="1">
    <citation type="submission" date="2019-05" db="EMBL/GenBank/DDBJ databases">
        <title>Burkholderia sp. DHOD12, isolated from subtropical forest soil.</title>
        <authorList>
            <person name="Gao Z.-H."/>
            <person name="Qiu L.-H."/>
        </authorList>
    </citation>
    <scope>NUCLEOTIDE SEQUENCE [LARGE SCALE GENOMIC DNA]</scope>
    <source>
        <strain evidence="3 4">DHOD12</strain>
    </source>
</reference>
<dbReference type="GO" id="GO:0005524">
    <property type="term" value="F:ATP binding"/>
    <property type="evidence" value="ECO:0007669"/>
    <property type="project" value="UniProtKB-KW"/>
</dbReference>
<name>A0A4P8IKR6_9BURK</name>
<dbReference type="Proteomes" id="UP000298656">
    <property type="component" value="Chromosome 1"/>
</dbReference>
<dbReference type="EMBL" id="CP040077">
    <property type="protein sequence ID" value="QCP48441.1"/>
    <property type="molecule type" value="Genomic_DNA"/>
</dbReference>
<keyword evidence="4" id="KW-1185">Reference proteome</keyword>
<gene>
    <name evidence="3" type="ORF">FAZ95_04090</name>
</gene>
<evidence type="ECO:0000313" key="3">
    <source>
        <dbReference type="EMBL" id="QCP48441.1"/>
    </source>
</evidence>
<keyword evidence="3" id="KW-0067">ATP-binding</keyword>